<name>A0ABM1BH11_LIMPO</name>
<evidence type="ECO:0000313" key="4">
    <source>
        <dbReference type="RefSeq" id="XP_013781839.1"/>
    </source>
</evidence>
<dbReference type="InterPro" id="IPR011009">
    <property type="entry name" value="Kinase-like_dom_sf"/>
</dbReference>
<dbReference type="GeneID" id="106466143"/>
<feature type="region of interest" description="Disordered" evidence="1">
    <location>
        <begin position="137"/>
        <end position="253"/>
    </location>
</feature>
<dbReference type="PROSITE" id="PS50011">
    <property type="entry name" value="PROTEIN_KINASE_DOM"/>
    <property type="match status" value="1"/>
</dbReference>
<dbReference type="SUPFAM" id="SSF56112">
    <property type="entry name" value="Protein kinase-like (PK-like)"/>
    <property type="match status" value="1"/>
</dbReference>
<feature type="non-terminal residue" evidence="4">
    <location>
        <position position="1"/>
    </location>
</feature>
<feature type="compositionally biased region" description="Basic and acidic residues" evidence="1">
    <location>
        <begin position="448"/>
        <end position="464"/>
    </location>
</feature>
<feature type="compositionally biased region" description="Polar residues" evidence="1">
    <location>
        <begin position="333"/>
        <end position="342"/>
    </location>
</feature>
<dbReference type="InterPro" id="IPR050122">
    <property type="entry name" value="RTK"/>
</dbReference>
<dbReference type="Pfam" id="PF07714">
    <property type="entry name" value="PK_Tyr_Ser-Thr"/>
    <property type="match status" value="1"/>
</dbReference>
<dbReference type="Pfam" id="PF08919">
    <property type="entry name" value="F_actin_bind"/>
    <property type="match status" value="1"/>
</dbReference>
<feature type="region of interest" description="Disordered" evidence="1">
    <location>
        <begin position="317"/>
        <end position="343"/>
    </location>
</feature>
<feature type="compositionally biased region" description="Polar residues" evidence="1">
    <location>
        <begin position="234"/>
        <end position="243"/>
    </location>
</feature>
<evidence type="ECO:0000313" key="3">
    <source>
        <dbReference type="Proteomes" id="UP000694941"/>
    </source>
</evidence>
<feature type="compositionally biased region" description="Basic and acidic residues" evidence="1">
    <location>
        <begin position="430"/>
        <end position="441"/>
    </location>
</feature>
<dbReference type="InterPro" id="IPR000719">
    <property type="entry name" value="Prot_kinase_dom"/>
</dbReference>
<protein>
    <submittedName>
        <fullName evidence="4">Uncharacterized protein LOC106466143</fullName>
    </submittedName>
</protein>
<dbReference type="PANTHER" id="PTHR24416:SF631">
    <property type="entry name" value="SERINE_THREONINE_TYROSINE KINASE 1"/>
    <property type="match status" value="1"/>
</dbReference>
<feature type="region of interest" description="Disordered" evidence="1">
    <location>
        <begin position="1352"/>
        <end position="1376"/>
    </location>
</feature>
<feature type="domain" description="Protein kinase" evidence="2">
    <location>
        <begin position="1"/>
        <end position="69"/>
    </location>
</feature>
<feature type="compositionally biased region" description="Polar residues" evidence="1">
    <location>
        <begin position="1356"/>
        <end position="1367"/>
    </location>
</feature>
<evidence type="ECO:0000259" key="2">
    <source>
        <dbReference type="PROSITE" id="PS50011"/>
    </source>
</evidence>
<gene>
    <name evidence="4" type="primary">LOC106466143</name>
</gene>
<dbReference type="Gene3D" id="1.10.510.10">
    <property type="entry name" value="Transferase(Phosphotransferase) domain 1"/>
    <property type="match status" value="1"/>
</dbReference>
<organism evidence="3 4">
    <name type="scientific">Limulus polyphemus</name>
    <name type="common">Atlantic horseshoe crab</name>
    <dbReference type="NCBI Taxonomy" id="6850"/>
    <lineage>
        <taxon>Eukaryota</taxon>
        <taxon>Metazoa</taxon>
        <taxon>Ecdysozoa</taxon>
        <taxon>Arthropoda</taxon>
        <taxon>Chelicerata</taxon>
        <taxon>Merostomata</taxon>
        <taxon>Xiphosura</taxon>
        <taxon>Limulidae</taxon>
        <taxon>Limulus</taxon>
    </lineage>
</organism>
<accession>A0ABM1BH11</accession>
<dbReference type="Proteomes" id="UP000694941">
    <property type="component" value="Unplaced"/>
</dbReference>
<dbReference type="PANTHER" id="PTHR24416">
    <property type="entry name" value="TYROSINE-PROTEIN KINASE RECEPTOR"/>
    <property type="match status" value="1"/>
</dbReference>
<feature type="compositionally biased region" description="Basic and acidic residues" evidence="1">
    <location>
        <begin position="191"/>
        <end position="201"/>
    </location>
</feature>
<proteinExistence type="predicted"/>
<feature type="compositionally biased region" description="Pro residues" evidence="1">
    <location>
        <begin position="565"/>
        <end position="584"/>
    </location>
</feature>
<dbReference type="RefSeq" id="XP_013781839.1">
    <property type="nucleotide sequence ID" value="XM_013926385.2"/>
</dbReference>
<dbReference type="Gene3D" id="1.20.120.330">
    <property type="entry name" value="Nucleotidyltransferases domain 2"/>
    <property type="match status" value="1"/>
</dbReference>
<feature type="region of interest" description="Disordered" evidence="1">
    <location>
        <begin position="418"/>
        <end position="507"/>
    </location>
</feature>
<dbReference type="InterPro" id="IPR001245">
    <property type="entry name" value="Ser-Thr/Tyr_kinase_cat_dom"/>
</dbReference>
<keyword evidence="3" id="KW-1185">Reference proteome</keyword>
<dbReference type="InterPro" id="IPR015015">
    <property type="entry name" value="F-actin-binding"/>
</dbReference>
<feature type="region of interest" description="Disordered" evidence="1">
    <location>
        <begin position="547"/>
        <end position="591"/>
    </location>
</feature>
<dbReference type="SMART" id="SM00808">
    <property type="entry name" value="FABD"/>
    <property type="match status" value="1"/>
</dbReference>
<evidence type="ECO:0000256" key="1">
    <source>
        <dbReference type="SAM" id="MobiDB-lite"/>
    </source>
</evidence>
<sequence length="1485" mass="165733">FGILLWELATYGMSPYPGVELTDVYHMLESGYRMECPPGCPPRVYELMRQCWLWEPSERPTFENIHLTLETMFQNSSITEEVQKQLERQSPFLLYKLQQSGSSPDVHTLVENSEQQIPDQGTRGSGSPAQQFILSSRGSLVQLRRPGARSKQAPLPPKRTSSFRDSTCQDRPPGTEENTEGGRGSQNSVERMFDSPHRDLSEPNSSNGESESDLREITPDTEDSETHPAGSVASVPSRSQLVQQKLKKTRTYPPNIQQRIKDNSLPRGKIPEAQKVQVAALQVQNVKRAINRYGTLPKGARIGAYLESLRQHGLHAGTRIPPDPVAEGDGDSSAEQVGNSFESHPRTKQFLRHVMNRTGLGGTLPIKQFKSFSQKNDLEHMQHNSQLLLPRQKSDFVQNIDWSPQETSPVPEIKHLSFKPVSSPRVPKNSKPEWKSSRERAIPGSSEIWEHSKDETKNVKKQNQDESQENPPIMTFGSSHFRLTLNNRTKSEPLSVPQISKLKDSTEDIDNQQTLDFTSNKTSRFPCGNMSSPILWCSELNMAPAPHGFDDPSNNPEELEDPDILPLPPPPPLTYQDEYPPPPDFANDLFDPTSEEFTTNIQEPTTTVTSVSDVSFHSKILVDSLNEENSNPVEDGPYHAENANFFTSQGKSLTYSVAENCIDSSFEEVSSSALNPLSSNIQQSVVKEYPKDSHVEDFTPDVLTPVTPVIETNSISSKVEESTFSTRNPADQLVSELFETLKFKAKRKENETGNAALQTTEATLGTDGAKNREKNVEILQTGVKTTCKNSVHRIKSEKGSEGNTEPQSDLVKRINYVLESKFTNENADGTTVPLWLHQLEKRVREDSKNLHFTRSSHKKENEQKIPQEDVTQCSFTERENETRPFQEILSKQALIWKEKEPSLVGGRINKDINILEQKTKEPLSVIEGKVQKGITILEEKEPSLVGGKINKDINILEQKTKEPLSVIEGKVQKGVTILEEKEKGPSFEIDGNIAKDVITFEEKESSSEIEGKVGKSVSIFEEKDKKLSTNFGGKVGKGITIFEEKEPSPEIDGKVEKSVTIFEKKDKESTDVIGGKYEKSSTNLEQNNKELASVIAQEVGKSILIFEEKAIKPISDVVRRAEIDVANFEEKPKEPLPEGGGKIVKNLTVLEQKDQEMSSSVVGVKHEKDVTSIITIEKNLSEEVNYTENSNLNELGKRDSGIQEMFKSFEGSPQVEVVSSETPKEKTQDKEIYSDENVEIECYDNKKNCLPTNSLFNMTLGSVEKDKKLQTFSGTSEQSTNIDLKPTTKVKITTLNEDTVLASSLPHVLKPVLPSKPLMKCSRPILPSTGPVSRSISCGSVKIPQVQLRSVAAKGSRNTDGESNSNEISEHLTDTEVEKKSSKETIFDISGDVEKNIQKLKDVQTLSSSSVMHLSQKVQLFLSSCSSYAESIPPHGRFRFRELLTKLDRQGEQLRACSSNSSASCAKLFTDLETTVRDLVHTVQR</sequence>
<reference evidence="4" key="1">
    <citation type="submission" date="2025-08" db="UniProtKB">
        <authorList>
            <consortium name="RefSeq"/>
        </authorList>
    </citation>
    <scope>IDENTIFICATION</scope>
    <source>
        <tissue evidence="4">Muscle</tissue>
    </source>
</reference>